<evidence type="ECO:0000313" key="2">
    <source>
        <dbReference type="Proteomes" id="UP001180845"/>
    </source>
</evidence>
<keyword evidence="2" id="KW-1185">Reference proteome</keyword>
<dbReference type="InterPro" id="IPR006764">
    <property type="entry name" value="SAM_dep_MeTrfase_SAV2177_type"/>
</dbReference>
<evidence type="ECO:0008006" key="3">
    <source>
        <dbReference type="Google" id="ProtNLM"/>
    </source>
</evidence>
<dbReference type="Gene3D" id="3.40.50.150">
    <property type="entry name" value="Vaccinia Virus protein VP39"/>
    <property type="match status" value="1"/>
</dbReference>
<dbReference type="AlphaFoldDB" id="A0AAE3ZIF8"/>
<proteinExistence type="predicted"/>
<dbReference type="RefSeq" id="WP_310276460.1">
    <property type="nucleotide sequence ID" value="NZ_JAVDXW010000001.1"/>
</dbReference>
<dbReference type="PIRSF" id="PIRSF017393">
    <property type="entry name" value="MTase_SAV2177"/>
    <property type="match status" value="1"/>
</dbReference>
<name>A0AAE3ZIF8_9ACTN</name>
<protein>
    <recommendedName>
        <fullName evidence="3">S-adenosyl methyltransferase</fullName>
    </recommendedName>
</protein>
<accession>A0AAE3ZIF8</accession>
<dbReference type="InterPro" id="IPR029063">
    <property type="entry name" value="SAM-dependent_MTases_sf"/>
</dbReference>
<dbReference type="Pfam" id="PF04672">
    <property type="entry name" value="Methyltransf_19"/>
    <property type="match status" value="1"/>
</dbReference>
<gene>
    <name evidence="1" type="ORF">JOF55_003983</name>
</gene>
<evidence type="ECO:0000313" key="1">
    <source>
        <dbReference type="EMBL" id="MDR7303802.1"/>
    </source>
</evidence>
<dbReference type="EMBL" id="JAVDXW010000001">
    <property type="protein sequence ID" value="MDR7303802.1"/>
    <property type="molecule type" value="Genomic_DNA"/>
</dbReference>
<dbReference type="SUPFAM" id="SSF53335">
    <property type="entry name" value="S-adenosyl-L-methionine-dependent methyltransferases"/>
    <property type="match status" value="1"/>
</dbReference>
<sequence>MSEQSVPRSFAAVSDIDLTQPNPARMYDYGLGGDHNFEVDRRQIRLMHELNPDGPLVPRENRAFLHRAVCYALGRGIDQFLDLGSGIPTVGNVHEIAQRHNPAARVVYVDNEQMTVAHTRHLLRNNTRAAVVQADLRDPEAVLTAPETAALLDFDRPVAVIMVAALHYVSPGDDITTLMQRYRAALTSGSVVAISHMTADDRPELMHRLQTEVFADSSSPLTVRTHADVTALFTGFDLISPGVVYTSQWRPDPASEPDSQPERALTWCGVAIKP</sequence>
<reference evidence="1" key="1">
    <citation type="submission" date="2023-07" db="EMBL/GenBank/DDBJ databases">
        <title>Sequencing the genomes of 1000 actinobacteria strains.</title>
        <authorList>
            <person name="Klenk H.-P."/>
        </authorList>
    </citation>
    <scope>NUCLEOTIDE SEQUENCE</scope>
    <source>
        <strain evidence="1">DSM 45977</strain>
    </source>
</reference>
<dbReference type="Proteomes" id="UP001180845">
    <property type="component" value="Unassembled WGS sequence"/>
</dbReference>
<comment type="caution">
    <text evidence="1">The sequence shown here is derived from an EMBL/GenBank/DDBJ whole genome shotgun (WGS) entry which is preliminary data.</text>
</comment>
<organism evidence="1 2">
    <name type="scientific">Haloactinomyces albus</name>
    <dbReference type="NCBI Taxonomy" id="1352928"/>
    <lineage>
        <taxon>Bacteria</taxon>
        <taxon>Bacillati</taxon>
        <taxon>Actinomycetota</taxon>
        <taxon>Actinomycetes</taxon>
        <taxon>Actinopolysporales</taxon>
        <taxon>Actinopolysporaceae</taxon>
        <taxon>Haloactinomyces</taxon>
    </lineage>
</organism>